<dbReference type="OrthoDB" id="10340607at2759"/>
<keyword evidence="3" id="KW-1185">Reference proteome</keyword>
<evidence type="ECO:0000313" key="2">
    <source>
        <dbReference type="EMBL" id="GMI48736.1"/>
    </source>
</evidence>
<feature type="chain" id="PRO_5040977777" evidence="1">
    <location>
        <begin position="31"/>
        <end position="249"/>
    </location>
</feature>
<protein>
    <submittedName>
        <fullName evidence="2">Uncharacterized protein</fullName>
    </submittedName>
</protein>
<proteinExistence type="predicted"/>
<dbReference type="Proteomes" id="UP001165065">
    <property type="component" value="Unassembled WGS sequence"/>
</dbReference>
<reference evidence="3" key="1">
    <citation type="journal article" date="2023" name="Commun. Biol.">
        <title>Genome analysis of Parmales, the sister group of diatoms, reveals the evolutionary specialization of diatoms from phago-mixotrophs to photoautotrophs.</title>
        <authorList>
            <person name="Ban H."/>
            <person name="Sato S."/>
            <person name="Yoshikawa S."/>
            <person name="Yamada K."/>
            <person name="Nakamura Y."/>
            <person name="Ichinomiya M."/>
            <person name="Sato N."/>
            <person name="Blanc-Mathieu R."/>
            <person name="Endo H."/>
            <person name="Kuwata A."/>
            <person name="Ogata H."/>
        </authorList>
    </citation>
    <scope>NUCLEOTIDE SEQUENCE [LARGE SCALE GENOMIC DNA]</scope>
</reference>
<evidence type="ECO:0000313" key="3">
    <source>
        <dbReference type="Proteomes" id="UP001165065"/>
    </source>
</evidence>
<feature type="signal peptide" evidence="1">
    <location>
        <begin position="1"/>
        <end position="30"/>
    </location>
</feature>
<gene>
    <name evidence="2" type="ORF">TrCOL_g11981</name>
</gene>
<accession>A0A9W7GN48</accession>
<sequence length="249" mass="28314">MLLHMPPQNLMKFTAIALSIAFLGPAYVRGFGKMTSDEVCACNACYMQGSCSENGDDMKGCLNCGCFWNMNSAKCEENGPDKCLPAYMYDLDRKKCNECYPLGGMSKVCGENDDYMREPREVLGGKSWCELIIEAMGGEGIWDDAIHQQMMEQTHTWIESDYSSSGGYWEQKCLEPCNDYDGCCVRYDESWGDHLLDSAYEIYHGYVDQIWKCNSCENAGIKIPPQYEDYKRAWQTEDASAACWRDNSY</sequence>
<evidence type="ECO:0000256" key="1">
    <source>
        <dbReference type="SAM" id="SignalP"/>
    </source>
</evidence>
<keyword evidence="1" id="KW-0732">Signal</keyword>
<comment type="caution">
    <text evidence="2">The sequence shown here is derived from an EMBL/GenBank/DDBJ whole genome shotgun (WGS) entry which is preliminary data.</text>
</comment>
<name>A0A9W7GN48_9STRA</name>
<dbReference type="AlphaFoldDB" id="A0A9W7GN48"/>
<dbReference type="EMBL" id="BRYA01000420">
    <property type="protein sequence ID" value="GMI48736.1"/>
    <property type="molecule type" value="Genomic_DNA"/>
</dbReference>
<organism evidence="2 3">
    <name type="scientific">Triparma columacea</name>
    <dbReference type="NCBI Taxonomy" id="722753"/>
    <lineage>
        <taxon>Eukaryota</taxon>
        <taxon>Sar</taxon>
        <taxon>Stramenopiles</taxon>
        <taxon>Ochrophyta</taxon>
        <taxon>Bolidophyceae</taxon>
        <taxon>Parmales</taxon>
        <taxon>Triparmaceae</taxon>
        <taxon>Triparma</taxon>
    </lineage>
</organism>